<name>A0AAN6PFA5_9PEZI</name>
<dbReference type="Proteomes" id="UP001303115">
    <property type="component" value="Unassembled WGS sequence"/>
</dbReference>
<evidence type="ECO:0000256" key="3">
    <source>
        <dbReference type="PROSITE-ProRule" id="PRU10038"/>
    </source>
</evidence>
<dbReference type="Gene3D" id="3.40.50.1820">
    <property type="entry name" value="alpha/beta hydrolase"/>
    <property type="match status" value="1"/>
</dbReference>
<dbReference type="InterPro" id="IPR050300">
    <property type="entry name" value="GDXG_lipolytic_enzyme"/>
</dbReference>
<comment type="caution">
    <text evidence="5">The sequence shown here is derived from an EMBL/GenBank/DDBJ whole genome shotgun (WGS) entry which is preliminary data.</text>
</comment>
<feature type="domain" description="Alpha/beta hydrolase fold-3" evidence="4">
    <location>
        <begin position="119"/>
        <end position="325"/>
    </location>
</feature>
<dbReference type="SUPFAM" id="SSF53474">
    <property type="entry name" value="alpha/beta-Hydrolases"/>
    <property type="match status" value="1"/>
</dbReference>
<keyword evidence="2 5" id="KW-0378">Hydrolase</keyword>
<dbReference type="Pfam" id="PF07859">
    <property type="entry name" value="Abhydrolase_3"/>
    <property type="match status" value="1"/>
</dbReference>
<evidence type="ECO:0000313" key="5">
    <source>
        <dbReference type="EMBL" id="KAK4039662.1"/>
    </source>
</evidence>
<reference evidence="6" key="1">
    <citation type="journal article" date="2023" name="Mol. Phylogenet. Evol.">
        <title>Genome-scale phylogeny and comparative genomics of the fungal order Sordariales.</title>
        <authorList>
            <person name="Hensen N."/>
            <person name="Bonometti L."/>
            <person name="Westerberg I."/>
            <person name="Brannstrom I.O."/>
            <person name="Guillou S."/>
            <person name="Cros-Aarteil S."/>
            <person name="Calhoun S."/>
            <person name="Haridas S."/>
            <person name="Kuo A."/>
            <person name="Mondo S."/>
            <person name="Pangilinan J."/>
            <person name="Riley R."/>
            <person name="LaButti K."/>
            <person name="Andreopoulos B."/>
            <person name="Lipzen A."/>
            <person name="Chen C."/>
            <person name="Yan M."/>
            <person name="Daum C."/>
            <person name="Ng V."/>
            <person name="Clum A."/>
            <person name="Steindorff A."/>
            <person name="Ohm R.A."/>
            <person name="Martin F."/>
            <person name="Silar P."/>
            <person name="Natvig D.O."/>
            <person name="Lalanne C."/>
            <person name="Gautier V."/>
            <person name="Ament-Velasquez S.L."/>
            <person name="Kruys A."/>
            <person name="Hutchinson M.I."/>
            <person name="Powell A.J."/>
            <person name="Barry K."/>
            <person name="Miller A.N."/>
            <person name="Grigoriev I.V."/>
            <person name="Debuchy R."/>
            <person name="Gladieux P."/>
            <person name="Hiltunen Thoren M."/>
            <person name="Johannesson H."/>
        </authorList>
    </citation>
    <scope>NUCLEOTIDE SEQUENCE [LARGE SCALE GENOMIC DNA]</scope>
    <source>
        <strain evidence="6">CBS 284.82</strain>
    </source>
</reference>
<protein>
    <submittedName>
        <fullName evidence="5">Alpha/Beta hydrolase protein</fullName>
    </submittedName>
</protein>
<accession>A0AAN6PFA5</accession>
<keyword evidence="6" id="KW-1185">Reference proteome</keyword>
<organism evidence="5 6">
    <name type="scientific">Parachaetomium inaequale</name>
    <dbReference type="NCBI Taxonomy" id="2588326"/>
    <lineage>
        <taxon>Eukaryota</taxon>
        <taxon>Fungi</taxon>
        <taxon>Dikarya</taxon>
        <taxon>Ascomycota</taxon>
        <taxon>Pezizomycotina</taxon>
        <taxon>Sordariomycetes</taxon>
        <taxon>Sordariomycetidae</taxon>
        <taxon>Sordariales</taxon>
        <taxon>Chaetomiaceae</taxon>
        <taxon>Parachaetomium</taxon>
    </lineage>
</organism>
<evidence type="ECO:0000313" key="6">
    <source>
        <dbReference type="Proteomes" id="UP001303115"/>
    </source>
</evidence>
<sequence length="381" mass="41682">MASKDPANTPGELSVWDRVTLVGLFPLNPVLHWRQRLALAFLQAQRASFPTRHLRWLNRRVSTGEAILRHCDKHKIPHRTVTLDARTTSDRAAEASIPAPTLHFLTPPAAPDNESGPTLVYFHGGGFVNPLRGAAHMPFIMRCAGACRAKQVVVLEYVLSPEHPYPAQLVQCVATLRHLVDEMGLRPGDLVLAGDSAGGQLVGALLAHLVKPSPYAAPVKLNGKFRAALFVSPFVRLQEGVGSYETNDGKDYLNRSQVDKFMSAWKGNGEEIWADLCGASESGDVWRQVFARGSQGLVRKVMVTVGTADILLDSCRVFAKEHVQAETVLAGRDRDYKVFDGKDMVLAECDGEVHVQVALDSVVGYEKGSMERAIMSWLAGL</sequence>
<evidence type="ECO:0000256" key="1">
    <source>
        <dbReference type="ARBA" id="ARBA00010515"/>
    </source>
</evidence>
<dbReference type="PANTHER" id="PTHR48081:SF18">
    <property type="entry name" value="ALPHA_BETA HYDROLASE FOLD-3 DOMAIN-CONTAINING PROTEIN"/>
    <property type="match status" value="1"/>
</dbReference>
<comment type="similarity">
    <text evidence="1">Belongs to the 'GDXG' lipolytic enzyme family.</text>
</comment>
<evidence type="ECO:0000259" key="4">
    <source>
        <dbReference type="Pfam" id="PF07859"/>
    </source>
</evidence>
<gene>
    <name evidence="5" type="ORF">C8A01DRAFT_16392</name>
</gene>
<proteinExistence type="inferred from homology"/>
<dbReference type="PANTHER" id="PTHR48081">
    <property type="entry name" value="AB HYDROLASE SUPERFAMILY PROTEIN C4A8.06C"/>
    <property type="match status" value="1"/>
</dbReference>
<evidence type="ECO:0000256" key="2">
    <source>
        <dbReference type="ARBA" id="ARBA00022801"/>
    </source>
</evidence>
<dbReference type="EMBL" id="MU854395">
    <property type="protein sequence ID" value="KAK4039662.1"/>
    <property type="molecule type" value="Genomic_DNA"/>
</dbReference>
<dbReference type="InterPro" id="IPR029058">
    <property type="entry name" value="AB_hydrolase_fold"/>
</dbReference>
<dbReference type="AlphaFoldDB" id="A0AAN6PFA5"/>
<dbReference type="InterPro" id="IPR033140">
    <property type="entry name" value="Lipase_GDXG_put_SER_AS"/>
</dbReference>
<feature type="active site" evidence="3">
    <location>
        <position position="196"/>
    </location>
</feature>
<dbReference type="PROSITE" id="PS01174">
    <property type="entry name" value="LIPASE_GDXG_SER"/>
    <property type="match status" value="1"/>
</dbReference>
<dbReference type="GO" id="GO:0016787">
    <property type="term" value="F:hydrolase activity"/>
    <property type="evidence" value="ECO:0007669"/>
    <property type="project" value="UniProtKB-KW"/>
</dbReference>
<dbReference type="InterPro" id="IPR013094">
    <property type="entry name" value="AB_hydrolase_3"/>
</dbReference>